<dbReference type="AlphaFoldDB" id="A0AAW2LWY1"/>
<gene>
    <name evidence="4" type="ORF">Sangu_1983800</name>
</gene>
<evidence type="ECO:0000259" key="3">
    <source>
        <dbReference type="Pfam" id="PF14368"/>
    </source>
</evidence>
<evidence type="ECO:0000256" key="1">
    <source>
        <dbReference type="SAM" id="MobiDB-lite"/>
    </source>
</evidence>
<dbReference type="EMBL" id="JACGWK010000012">
    <property type="protein sequence ID" value="KAL0323645.1"/>
    <property type="molecule type" value="Genomic_DNA"/>
</dbReference>
<proteinExistence type="predicted"/>
<reference evidence="4" key="1">
    <citation type="submission" date="2020-06" db="EMBL/GenBank/DDBJ databases">
        <authorList>
            <person name="Li T."/>
            <person name="Hu X."/>
            <person name="Zhang T."/>
            <person name="Song X."/>
            <person name="Zhang H."/>
            <person name="Dai N."/>
            <person name="Sheng W."/>
            <person name="Hou X."/>
            <person name="Wei L."/>
        </authorList>
    </citation>
    <scope>NUCLEOTIDE SEQUENCE</scope>
    <source>
        <strain evidence="4">G01</strain>
        <tissue evidence="4">Leaf</tissue>
    </source>
</reference>
<feature type="region of interest" description="Disordered" evidence="1">
    <location>
        <begin position="121"/>
        <end position="195"/>
    </location>
</feature>
<reference evidence="4" key="2">
    <citation type="journal article" date="2024" name="Plant">
        <title>Genomic evolution and insights into agronomic trait innovations of Sesamum species.</title>
        <authorList>
            <person name="Miao H."/>
            <person name="Wang L."/>
            <person name="Qu L."/>
            <person name="Liu H."/>
            <person name="Sun Y."/>
            <person name="Le M."/>
            <person name="Wang Q."/>
            <person name="Wei S."/>
            <person name="Zheng Y."/>
            <person name="Lin W."/>
            <person name="Duan Y."/>
            <person name="Cao H."/>
            <person name="Xiong S."/>
            <person name="Wang X."/>
            <person name="Wei L."/>
            <person name="Li C."/>
            <person name="Ma Q."/>
            <person name="Ju M."/>
            <person name="Zhao R."/>
            <person name="Li G."/>
            <person name="Mu C."/>
            <person name="Tian Q."/>
            <person name="Mei H."/>
            <person name="Zhang T."/>
            <person name="Gao T."/>
            <person name="Zhang H."/>
        </authorList>
    </citation>
    <scope>NUCLEOTIDE SEQUENCE</scope>
    <source>
        <strain evidence="4">G01</strain>
    </source>
</reference>
<keyword evidence="2" id="KW-0732">Signal</keyword>
<protein>
    <recommendedName>
        <fullName evidence="3">Bifunctional inhibitor/plant lipid transfer protein/seed storage helical domain-containing protein</fullName>
    </recommendedName>
</protein>
<organism evidence="4">
    <name type="scientific">Sesamum angustifolium</name>
    <dbReference type="NCBI Taxonomy" id="2727405"/>
    <lineage>
        <taxon>Eukaryota</taxon>
        <taxon>Viridiplantae</taxon>
        <taxon>Streptophyta</taxon>
        <taxon>Embryophyta</taxon>
        <taxon>Tracheophyta</taxon>
        <taxon>Spermatophyta</taxon>
        <taxon>Magnoliopsida</taxon>
        <taxon>eudicotyledons</taxon>
        <taxon>Gunneridae</taxon>
        <taxon>Pentapetalae</taxon>
        <taxon>asterids</taxon>
        <taxon>lamiids</taxon>
        <taxon>Lamiales</taxon>
        <taxon>Pedaliaceae</taxon>
        <taxon>Sesamum</taxon>
    </lineage>
</organism>
<feature type="compositionally biased region" description="Pro residues" evidence="1">
    <location>
        <begin position="127"/>
        <end position="140"/>
    </location>
</feature>
<dbReference type="Pfam" id="PF14368">
    <property type="entry name" value="LTP_2"/>
    <property type="match status" value="1"/>
</dbReference>
<evidence type="ECO:0000256" key="2">
    <source>
        <dbReference type="SAM" id="SignalP"/>
    </source>
</evidence>
<dbReference type="InterPro" id="IPR016140">
    <property type="entry name" value="Bifunc_inhib/LTP/seed_store"/>
</dbReference>
<feature type="signal peptide" evidence="2">
    <location>
        <begin position="1"/>
        <end position="26"/>
    </location>
</feature>
<evidence type="ECO:0000313" key="4">
    <source>
        <dbReference type="EMBL" id="KAL0323645.1"/>
    </source>
</evidence>
<comment type="caution">
    <text evidence="4">The sequence shown here is derived from an EMBL/GenBank/DDBJ whole genome shotgun (WGS) entry which is preliminary data.</text>
</comment>
<feature type="chain" id="PRO_5043486727" description="Bifunctional inhibitor/plant lipid transfer protein/seed storage helical domain-containing protein" evidence="2">
    <location>
        <begin position="27"/>
        <end position="222"/>
    </location>
</feature>
<accession>A0AAW2LWY1</accession>
<sequence length="222" mass="23588">MGLQCHFCCIIWVIAVHLVLFSTSSSLPANTQVVQGCSLGGINLQTCLVPSSQTAFALDSCCASLSLVVEAGYHCLCSLLGPDAYPVVFSSQLALFFSNCYISLPPLTHCHDPDPLVFAPPVAALPQPQPQPQPPPPSSPTMPVQMRPDQPRDDQFVPLPPKVNEIPVNSSMADDGDGNPSLSSNSPPPQLSIPETSDSAEMLLLLLSRNLLMIVPVFACIA</sequence>
<feature type="domain" description="Bifunctional inhibitor/plant lipid transfer protein/seed storage helical" evidence="3">
    <location>
        <begin position="22"/>
        <end position="110"/>
    </location>
</feature>
<name>A0AAW2LWY1_9LAMI</name>